<feature type="repeat" description="PPR" evidence="2">
    <location>
        <begin position="175"/>
        <end position="209"/>
    </location>
</feature>
<organism evidence="3 4">
    <name type="scientific">Beta vulgaris subsp. vulgaris</name>
    <name type="common">Beet</name>
    <dbReference type="NCBI Taxonomy" id="3555"/>
    <lineage>
        <taxon>Eukaryota</taxon>
        <taxon>Viridiplantae</taxon>
        <taxon>Streptophyta</taxon>
        <taxon>Embryophyta</taxon>
        <taxon>Tracheophyta</taxon>
        <taxon>Spermatophyta</taxon>
        <taxon>Magnoliopsida</taxon>
        <taxon>eudicotyledons</taxon>
        <taxon>Gunneridae</taxon>
        <taxon>Pentapetalae</taxon>
        <taxon>Caryophyllales</taxon>
        <taxon>Chenopodiaceae</taxon>
        <taxon>Betoideae</taxon>
        <taxon>Beta</taxon>
    </lineage>
</organism>
<dbReference type="Proteomes" id="UP000035740">
    <property type="component" value="Unassembled WGS sequence"/>
</dbReference>
<keyword evidence="4" id="KW-1185">Reference proteome</keyword>
<evidence type="ECO:0000256" key="1">
    <source>
        <dbReference type="ARBA" id="ARBA00022737"/>
    </source>
</evidence>
<dbReference type="EMBL" id="KQ090365">
    <property type="protein sequence ID" value="KMS96647.1"/>
    <property type="molecule type" value="Genomic_DNA"/>
</dbReference>
<dbReference type="OrthoDB" id="330671at2759"/>
<dbReference type="PANTHER" id="PTHR47926:SF436">
    <property type="entry name" value="PENTATRICOPEPTIDE REPEAT-CONTAINING PROTEIN ELI1, CHLOROPLASTIC-LIKE ISOFORM X2"/>
    <property type="match status" value="1"/>
</dbReference>
<protein>
    <recommendedName>
        <fullName evidence="5">Pentatricopeptide repeat-containing protein</fullName>
    </recommendedName>
</protein>
<name>A0A0J8B9V7_BETVV</name>
<dbReference type="PROSITE" id="PS51375">
    <property type="entry name" value="PPR"/>
    <property type="match status" value="6"/>
</dbReference>
<feature type="repeat" description="PPR" evidence="2">
    <location>
        <begin position="375"/>
        <end position="410"/>
    </location>
</feature>
<dbReference type="FunFam" id="1.25.40.10:FF:000470">
    <property type="entry name" value="Pentatricopeptide repeat-containing protein At5g66520"/>
    <property type="match status" value="1"/>
</dbReference>
<dbReference type="AlphaFoldDB" id="A0A0J8B9V7"/>
<keyword evidence="1" id="KW-0677">Repeat</keyword>
<feature type="repeat" description="PPR" evidence="2">
    <location>
        <begin position="73"/>
        <end position="107"/>
    </location>
</feature>
<dbReference type="Pfam" id="PF01535">
    <property type="entry name" value="PPR"/>
    <property type="match status" value="4"/>
</dbReference>
<dbReference type="InterPro" id="IPR002885">
    <property type="entry name" value="PPR_rpt"/>
</dbReference>
<sequence>MALSSCHVPAISSFIEQTSSISELQQAHGQLIKNGLINDSYTASRLIAFACTNPNLQTISYAHSIFSHLQNPNSFTWNSMMRAYANSSNPQNALLVFTQMLETSVVPDKYTYPFVIKACSAFGGLNEGQQVHAQVTKRREMVDDKYVQNTLISMYANCGYFESARNLLDKMPQRDVISWNAMLAAYTERGLMDAAQVLFCEMEERNVESWNFMVSGYARLGLVEEARLMFDDIPVKDVVSWNAIISGYADVGGFNEVLLLFQNMVGENIIKPDKYTLVYVLSACSNLGALSRGEWIHLYIDKNGIGIEGFLATALVDMYSKCGETRKALEVFGTTAQKDITTWNSMIGGLSINGLGQEAVGIFHKMLNDDYATPNEITFMNILSACSHAGLLIDGLKIFNIMMRKYDIQPTVEHCGCIIDLLGRVGLLEEAKALLKGEASAKESPVLWQSLLFSCINYGSLELAQDFAKKLLELNPQDNAV</sequence>
<evidence type="ECO:0000256" key="2">
    <source>
        <dbReference type="PROSITE-ProRule" id="PRU00708"/>
    </source>
</evidence>
<dbReference type="eggNOG" id="KOG4197">
    <property type="taxonomic scope" value="Eukaryota"/>
</dbReference>
<evidence type="ECO:0000313" key="3">
    <source>
        <dbReference type="EMBL" id="KMS96647.1"/>
    </source>
</evidence>
<dbReference type="Pfam" id="PF13041">
    <property type="entry name" value="PPR_2"/>
    <property type="match status" value="3"/>
</dbReference>
<dbReference type="InterPro" id="IPR046960">
    <property type="entry name" value="PPR_At4g14850-like_plant"/>
</dbReference>
<dbReference type="InterPro" id="IPR011990">
    <property type="entry name" value="TPR-like_helical_dom_sf"/>
</dbReference>
<dbReference type="Gramene" id="KMS96647">
    <property type="protein sequence ID" value="KMS96647"/>
    <property type="gene ID" value="BVRB_8g201100"/>
</dbReference>
<dbReference type="GO" id="GO:0009451">
    <property type="term" value="P:RNA modification"/>
    <property type="evidence" value="ECO:0007669"/>
    <property type="project" value="InterPro"/>
</dbReference>
<feature type="repeat" description="PPR" evidence="2">
    <location>
        <begin position="237"/>
        <end position="271"/>
    </location>
</feature>
<evidence type="ECO:0008006" key="5">
    <source>
        <dbReference type="Google" id="ProtNLM"/>
    </source>
</evidence>
<dbReference type="Gene3D" id="1.25.40.10">
    <property type="entry name" value="Tetratricopeptide repeat domain"/>
    <property type="match status" value="4"/>
</dbReference>
<dbReference type="GO" id="GO:0003723">
    <property type="term" value="F:RNA binding"/>
    <property type="evidence" value="ECO:0007669"/>
    <property type="project" value="InterPro"/>
</dbReference>
<gene>
    <name evidence="3" type="ORF">BVRB_8g201100</name>
</gene>
<reference evidence="3 4" key="1">
    <citation type="journal article" date="2014" name="Nature">
        <title>The genome of the recently domesticated crop plant sugar beet (Beta vulgaris).</title>
        <authorList>
            <person name="Dohm J.C."/>
            <person name="Minoche A.E."/>
            <person name="Holtgrawe D."/>
            <person name="Capella-Gutierrez S."/>
            <person name="Zakrzewski F."/>
            <person name="Tafer H."/>
            <person name="Rupp O."/>
            <person name="Sorensen T.R."/>
            <person name="Stracke R."/>
            <person name="Reinhardt R."/>
            <person name="Goesmann A."/>
            <person name="Kraft T."/>
            <person name="Schulz B."/>
            <person name="Stadler P.F."/>
            <person name="Schmidt T."/>
            <person name="Gabaldon T."/>
            <person name="Lehrach H."/>
            <person name="Weisshaar B."/>
            <person name="Himmelbauer H."/>
        </authorList>
    </citation>
    <scope>NUCLEOTIDE SEQUENCE [LARGE SCALE GENOMIC DNA]</scope>
    <source>
        <tissue evidence="3">Taproot</tissue>
    </source>
</reference>
<dbReference type="FunFam" id="1.25.40.10:FF:000242">
    <property type="entry name" value="Pentatricopeptide repeat-containing protein"/>
    <property type="match status" value="1"/>
</dbReference>
<evidence type="ECO:0000313" key="4">
    <source>
        <dbReference type="Proteomes" id="UP000035740"/>
    </source>
</evidence>
<accession>A0A0J8B9V7</accession>
<feature type="repeat" description="PPR" evidence="2">
    <location>
        <begin position="144"/>
        <end position="174"/>
    </location>
</feature>
<feature type="repeat" description="PPR" evidence="2">
    <location>
        <begin position="339"/>
        <end position="373"/>
    </location>
</feature>
<dbReference type="PANTHER" id="PTHR47926">
    <property type="entry name" value="PENTATRICOPEPTIDE REPEAT-CONTAINING PROTEIN"/>
    <property type="match status" value="1"/>
</dbReference>
<dbReference type="OMA" id="IQQAHAF"/>
<dbReference type="NCBIfam" id="TIGR00756">
    <property type="entry name" value="PPR"/>
    <property type="match status" value="5"/>
</dbReference>
<proteinExistence type="predicted"/>